<protein>
    <submittedName>
        <fullName evidence="1">Uncharacterized protein</fullName>
    </submittedName>
</protein>
<dbReference type="Gramene" id="PHT71909">
    <property type="protein sequence ID" value="PHT71909"/>
    <property type="gene ID" value="T459_22694"/>
</dbReference>
<accession>A0A2G2YQ95</accession>
<evidence type="ECO:0000313" key="1">
    <source>
        <dbReference type="EMBL" id="PHT71909.1"/>
    </source>
</evidence>
<keyword evidence="2" id="KW-1185">Reference proteome</keyword>
<reference evidence="1 2" key="2">
    <citation type="journal article" date="2017" name="Genome Biol.">
        <title>New reference genome sequences of hot pepper reveal the massive evolution of plant disease-resistance genes by retroduplication.</title>
        <authorList>
            <person name="Kim S."/>
            <person name="Park J."/>
            <person name="Yeom S.I."/>
            <person name="Kim Y.M."/>
            <person name="Seo E."/>
            <person name="Kim K.T."/>
            <person name="Kim M.S."/>
            <person name="Lee J.M."/>
            <person name="Cheong K."/>
            <person name="Shin H.S."/>
            <person name="Kim S.B."/>
            <person name="Han K."/>
            <person name="Lee J."/>
            <person name="Park M."/>
            <person name="Lee H.A."/>
            <person name="Lee H.Y."/>
            <person name="Lee Y."/>
            <person name="Oh S."/>
            <person name="Lee J.H."/>
            <person name="Choi E."/>
            <person name="Choi E."/>
            <person name="Lee S.E."/>
            <person name="Jeon J."/>
            <person name="Kim H."/>
            <person name="Choi G."/>
            <person name="Song H."/>
            <person name="Lee J."/>
            <person name="Lee S.C."/>
            <person name="Kwon J.K."/>
            <person name="Lee H.Y."/>
            <person name="Koo N."/>
            <person name="Hong Y."/>
            <person name="Kim R.W."/>
            <person name="Kang W.H."/>
            <person name="Huh J.H."/>
            <person name="Kang B.C."/>
            <person name="Yang T.J."/>
            <person name="Lee Y.H."/>
            <person name="Bennetzen J.L."/>
            <person name="Choi D."/>
        </authorList>
    </citation>
    <scope>NUCLEOTIDE SEQUENCE [LARGE SCALE GENOMIC DNA]</scope>
    <source>
        <strain evidence="2">cv. CM334</strain>
    </source>
</reference>
<proteinExistence type="predicted"/>
<gene>
    <name evidence="1" type="ORF">T459_22694</name>
</gene>
<dbReference type="GO" id="GO:0009751">
    <property type="term" value="P:response to salicylic acid"/>
    <property type="evidence" value="ECO:0000318"/>
    <property type="project" value="GO_Central"/>
</dbReference>
<sequence length="227" mass="26774">MKEALPWKSLVDIKDHYNILIEDIDVIESGRVPLPDYPEEPRDSNQNSEASIGWRRGAFWSKEEHRILLSQNNIKSPYELMFGEKPSIKSLRVLDLSVVFISRILSRENWIVRHENAYLLDMMKGKKHEERLFLYQIRRQNIKHRLLLLKNVYGSKEFLKNVYGSKDLLKYSNYLYQSSTKNANNPVFHVRTQHVELEYPFIQEKVLDGTINTLKVRSQENIAAILT</sequence>
<organism evidence="1 2">
    <name type="scientific">Capsicum annuum</name>
    <name type="common">Capsicum pepper</name>
    <dbReference type="NCBI Taxonomy" id="4072"/>
    <lineage>
        <taxon>Eukaryota</taxon>
        <taxon>Viridiplantae</taxon>
        <taxon>Streptophyta</taxon>
        <taxon>Embryophyta</taxon>
        <taxon>Tracheophyta</taxon>
        <taxon>Spermatophyta</taxon>
        <taxon>Magnoliopsida</taxon>
        <taxon>eudicotyledons</taxon>
        <taxon>Gunneridae</taxon>
        <taxon>Pentapetalae</taxon>
        <taxon>asterids</taxon>
        <taxon>lamiids</taxon>
        <taxon>Solanales</taxon>
        <taxon>Solanaceae</taxon>
        <taxon>Solanoideae</taxon>
        <taxon>Capsiceae</taxon>
        <taxon>Capsicum</taxon>
    </lineage>
</organism>
<reference evidence="1 2" key="1">
    <citation type="journal article" date="2014" name="Nat. Genet.">
        <title>Genome sequence of the hot pepper provides insights into the evolution of pungency in Capsicum species.</title>
        <authorList>
            <person name="Kim S."/>
            <person name="Park M."/>
            <person name="Yeom S.I."/>
            <person name="Kim Y.M."/>
            <person name="Lee J.M."/>
            <person name="Lee H.A."/>
            <person name="Seo E."/>
            <person name="Choi J."/>
            <person name="Cheong K."/>
            <person name="Kim K.T."/>
            <person name="Jung K."/>
            <person name="Lee G.W."/>
            <person name="Oh S.K."/>
            <person name="Bae C."/>
            <person name="Kim S.B."/>
            <person name="Lee H.Y."/>
            <person name="Kim S.Y."/>
            <person name="Kim M.S."/>
            <person name="Kang B.C."/>
            <person name="Jo Y.D."/>
            <person name="Yang H.B."/>
            <person name="Jeong H.J."/>
            <person name="Kang W.H."/>
            <person name="Kwon J.K."/>
            <person name="Shin C."/>
            <person name="Lim J.Y."/>
            <person name="Park J.H."/>
            <person name="Huh J.H."/>
            <person name="Kim J.S."/>
            <person name="Kim B.D."/>
            <person name="Cohen O."/>
            <person name="Paran I."/>
            <person name="Suh M.C."/>
            <person name="Lee S.B."/>
            <person name="Kim Y.K."/>
            <person name="Shin Y."/>
            <person name="Noh S.J."/>
            <person name="Park J."/>
            <person name="Seo Y.S."/>
            <person name="Kwon S.Y."/>
            <person name="Kim H.A."/>
            <person name="Park J.M."/>
            <person name="Kim H.J."/>
            <person name="Choi S.B."/>
            <person name="Bosland P.W."/>
            <person name="Reeves G."/>
            <person name="Jo S.H."/>
            <person name="Lee B.W."/>
            <person name="Cho H.T."/>
            <person name="Choi H.S."/>
            <person name="Lee M.S."/>
            <person name="Yu Y."/>
            <person name="Do Choi Y."/>
            <person name="Park B.S."/>
            <person name="van Deynze A."/>
            <person name="Ashrafi H."/>
            <person name="Hill T."/>
            <person name="Kim W.T."/>
            <person name="Pai H.S."/>
            <person name="Ahn H.K."/>
            <person name="Yeam I."/>
            <person name="Giovannoni J.J."/>
            <person name="Rose J.K."/>
            <person name="Sorensen I."/>
            <person name="Lee S.J."/>
            <person name="Kim R.W."/>
            <person name="Choi I.Y."/>
            <person name="Choi B.S."/>
            <person name="Lim J.S."/>
            <person name="Lee Y.H."/>
            <person name="Choi D."/>
        </authorList>
    </citation>
    <scope>NUCLEOTIDE SEQUENCE [LARGE SCALE GENOMIC DNA]</scope>
    <source>
        <strain evidence="2">cv. CM334</strain>
    </source>
</reference>
<dbReference type="GO" id="GO:0009739">
    <property type="term" value="P:response to gibberellin"/>
    <property type="evidence" value="ECO:0000318"/>
    <property type="project" value="GO_Central"/>
</dbReference>
<dbReference type="Proteomes" id="UP000222542">
    <property type="component" value="Unassembled WGS sequence"/>
</dbReference>
<name>A0A2G2YQ95_CAPAN</name>
<dbReference type="STRING" id="4072.A0A2G2YQ95"/>
<evidence type="ECO:0000313" key="2">
    <source>
        <dbReference type="Proteomes" id="UP000222542"/>
    </source>
</evidence>
<dbReference type="EMBL" id="AYRZ02000009">
    <property type="protein sequence ID" value="PHT71909.1"/>
    <property type="molecule type" value="Genomic_DNA"/>
</dbReference>
<dbReference type="AlphaFoldDB" id="A0A2G2YQ95"/>
<comment type="caution">
    <text evidence="1">The sequence shown here is derived from an EMBL/GenBank/DDBJ whole genome shotgun (WGS) entry which is preliminary data.</text>
</comment>